<keyword evidence="2" id="KW-0732">Signal</keyword>
<dbReference type="RefSeq" id="WP_143140141.1">
    <property type="nucleotide sequence ID" value="NZ_FOMX01000002.1"/>
</dbReference>
<feature type="signal peptide" evidence="2">
    <location>
        <begin position="1"/>
        <end position="25"/>
    </location>
</feature>
<dbReference type="InterPro" id="IPR011047">
    <property type="entry name" value="Quinoprotein_ADH-like_sf"/>
</dbReference>
<feature type="chain" id="PRO_5011795803" description="PQQ-like domain-containing protein" evidence="2">
    <location>
        <begin position="26"/>
        <end position="548"/>
    </location>
</feature>
<evidence type="ECO:0000256" key="1">
    <source>
        <dbReference type="SAM" id="MobiDB-lite"/>
    </source>
</evidence>
<dbReference type="SUPFAM" id="SSF50998">
    <property type="entry name" value="Quinoprotein alcohol dehydrogenase-like"/>
    <property type="match status" value="1"/>
</dbReference>
<protein>
    <recommendedName>
        <fullName evidence="5">PQQ-like domain-containing protein</fullName>
    </recommendedName>
</protein>
<sequence length="548" mass="57067">MSFRASLVLALIALPGCLPDLLADASDLFPDSATAGGTGTSTSEGDTAEAGTIGGDSVQTVTGAEPTTTSAEVTSSSSSTSSSSGLPSEGPHILEFEVEPMKLNEAGTASASASVSGDVVSLRLDVDGAEVWSGPPNDFEWTYWATSAMASNGLHEFVLTARDGEGLEAMKSAELEVMLPATGTERCSFLEDTGTSWLNGAAYSDEALLLVGTHATPSLEATVWRLDPGLCEPEAGFPWSISKWSDLALVVPSQAVSVAVDELGRTAIAANLGSGLNRRPYLAVLTPSGALVWERVGATGDTYSGLTTASGRIFVVGERVVDEQPLRIDGRVEAFDLKGTKIWSAPVAAPLPGDDWTDDENIHNEHPRGVAWQEETKLLTVVGDRQVKGLNIMYTRAFSAQYTLGGVLVGAWTSAGLDSTEDGLSSVGACGEKLVTGGWVQDGMSPRAPAVRWLDLAGSGAAERRIDALSHTTIRGVACDREQKVAAAASSDLAEAYALGFRGASDPFLFNHNLKGAAATAAACDARGLFCVIVGAHETQAWARVHHP</sequence>
<feature type="region of interest" description="Disordered" evidence="1">
    <location>
        <begin position="34"/>
        <end position="91"/>
    </location>
</feature>
<dbReference type="AlphaFoldDB" id="A0A1I1SUX5"/>
<feature type="compositionally biased region" description="Polar residues" evidence="1">
    <location>
        <begin position="57"/>
        <end position="66"/>
    </location>
</feature>
<dbReference type="EMBL" id="FOMX01000002">
    <property type="protein sequence ID" value="SFD50257.1"/>
    <property type="molecule type" value="Genomic_DNA"/>
</dbReference>
<evidence type="ECO:0000313" key="4">
    <source>
        <dbReference type="Proteomes" id="UP000199400"/>
    </source>
</evidence>
<keyword evidence="4" id="KW-1185">Reference proteome</keyword>
<evidence type="ECO:0000313" key="3">
    <source>
        <dbReference type="EMBL" id="SFD50257.1"/>
    </source>
</evidence>
<organism evidence="3 4">
    <name type="scientific">Nannocystis exedens</name>
    <dbReference type="NCBI Taxonomy" id="54"/>
    <lineage>
        <taxon>Bacteria</taxon>
        <taxon>Pseudomonadati</taxon>
        <taxon>Myxococcota</taxon>
        <taxon>Polyangia</taxon>
        <taxon>Nannocystales</taxon>
        <taxon>Nannocystaceae</taxon>
        <taxon>Nannocystis</taxon>
    </lineage>
</organism>
<evidence type="ECO:0000256" key="2">
    <source>
        <dbReference type="SAM" id="SignalP"/>
    </source>
</evidence>
<dbReference type="Proteomes" id="UP000199400">
    <property type="component" value="Unassembled WGS sequence"/>
</dbReference>
<accession>A0A1I1SUX5</accession>
<gene>
    <name evidence="3" type="ORF">SAMN02745121_00292</name>
</gene>
<proteinExistence type="predicted"/>
<feature type="compositionally biased region" description="Low complexity" evidence="1">
    <location>
        <begin position="34"/>
        <end position="49"/>
    </location>
</feature>
<reference evidence="4" key="1">
    <citation type="submission" date="2016-10" db="EMBL/GenBank/DDBJ databases">
        <authorList>
            <person name="Varghese N."/>
            <person name="Submissions S."/>
        </authorList>
    </citation>
    <scope>NUCLEOTIDE SEQUENCE [LARGE SCALE GENOMIC DNA]</scope>
    <source>
        <strain evidence="4">ATCC 25963</strain>
    </source>
</reference>
<evidence type="ECO:0008006" key="5">
    <source>
        <dbReference type="Google" id="ProtNLM"/>
    </source>
</evidence>
<feature type="compositionally biased region" description="Low complexity" evidence="1">
    <location>
        <begin position="67"/>
        <end position="84"/>
    </location>
</feature>
<name>A0A1I1SUX5_9BACT</name>